<keyword evidence="2" id="KW-0614">Plasmid</keyword>
<comment type="caution">
    <text evidence="2">The sequence shown here is derived from an EMBL/GenBank/DDBJ whole genome shotgun (WGS) entry which is preliminary data.</text>
</comment>
<evidence type="ECO:0000313" key="2">
    <source>
        <dbReference type="EMBL" id="MCM4076064.1"/>
    </source>
</evidence>
<dbReference type="Proteomes" id="UP001523216">
    <property type="component" value="Unassembled WGS sequence"/>
</dbReference>
<reference evidence="2 3" key="1">
    <citation type="submission" date="2022-06" db="EMBL/GenBank/DDBJ databases">
        <title>Actinoplanes abujensis sp. nov., isolated from Nigerian arid soil.</title>
        <authorList>
            <person name="Ding P."/>
        </authorList>
    </citation>
    <scope>NUCLEOTIDE SEQUENCE [LARGE SCALE GENOMIC DNA]</scope>
    <source>
        <strain evidence="3">TRM88002</strain>
        <plasmid evidence="2">p1</plasmid>
    </source>
</reference>
<organism evidence="2 3">
    <name type="scientific">Paractinoplanes hotanensis</name>
    <dbReference type="NCBI Taxonomy" id="2906497"/>
    <lineage>
        <taxon>Bacteria</taxon>
        <taxon>Bacillati</taxon>
        <taxon>Actinomycetota</taxon>
        <taxon>Actinomycetes</taxon>
        <taxon>Micromonosporales</taxon>
        <taxon>Micromonosporaceae</taxon>
        <taxon>Paractinoplanes</taxon>
    </lineage>
</organism>
<accession>A0ABT0XQL9</accession>
<dbReference type="EMBL" id="JAMQOL010000001">
    <property type="protein sequence ID" value="MCM4076064.1"/>
    <property type="molecule type" value="Genomic_DNA"/>
</dbReference>
<sequence length="162" mass="16424">MQSVKPPRPVVVAGGWLAAALVATLAGLGGIRLVGDSLTGTRGGVVTEQDVARALAAATPTTAPASSAPPRPSASPASERPAGAVFSSAGGTVTVRCAAGDQAYLDSWSPAPGYLVHDYDRGPDDDVEVRFEGSDGRVELSFHCVNGVPQPEQRNSGGNDDD</sequence>
<dbReference type="RefSeq" id="WP_251796085.1">
    <property type="nucleotide sequence ID" value="NZ_JAMQOL010000001.1"/>
</dbReference>
<keyword evidence="3" id="KW-1185">Reference proteome</keyword>
<proteinExistence type="predicted"/>
<feature type="compositionally biased region" description="Low complexity" evidence="1">
    <location>
        <begin position="74"/>
        <end position="84"/>
    </location>
</feature>
<gene>
    <name evidence="2" type="ORF">LXN57_00620</name>
</gene>
<evidence type="ECO:0000313" key="3">
    <source>
        <dbReference type="Proteomes" id="UP001523216"/>
    </source>
</evidence>
<evidence type="ECO:0000256" key="1">
    <source>
        <dbReference type="SAM" id="MobiDB-lite"/>
    </source>
</evidence>
<protein>
    <submittedName>
        <fullName evidence="2">Septum formation initiator</fullName>
    </submittedName>
</protein>
<feature type="compositionally biased region" description="Low complexity" evidence="1">
    <location>
        <begin position="56"/>
        <end position="66"/>
    </location>
</feature>
<name>A0ABT0XQL9_9ACTN</name>
<feature type="region of interest" description="Disordered" evidence="1">
    <location>
        <begin position="56"/>
        <end position="85"/>
    </location>
</feature>
<geneLocation type="plasmid" evidence="2">
    <name>p1</name>
</geneLocation>